<dbReference type="KEGG" id="pseg:D3H65_16650"/>
<dbReference type="Pfam" id="PF04773">
    <property type="entry name" value="FecR"/>
    <property type="match status" value="1"/>
</dbReference>
<dbReference type="OrthoDB" id="697544at2"/>
<dbReference type="GO" id="GO:0016989">
    <property type="term" value="F:sigma factor antagonist activity"/>
    <property type="evidence" value="ECO:0007669"/>
    <property type="project" value="TreeGrafter"/>
</dbReference>
<keyword evidence="1" id="KW-0472">Membrane</keyword>
<evidence type="ECO:0000313" key="5">
    <source>
        <dbReference type="Proteomes" id="UP000263900"/>
    </source>
</evidence>
<evidence type="ECO:0000313" key="4">
    <source>
        <dbReference type="EMBL" id="AXY75507.1"/>
    </source>
</evidence>
<evidence type="ECO:0000259" key="2">
    <source>
        <dbReference type="Pfam" id="PF04773"/>
    </source>
</evidence>
<feature type="transmembrane region" description="Helical" evidence="1">
    <location>
        <begin position="86"/>
        <end position="106"/>
    </location>
</feature>
<evidence type="ECO:0000259" key="3">
    <source>
        <dbReference type="Pfam" id="PF16344"/>
    </source>
</evidence>
<proteinExistence type="predicted"/>
<gene>
    <name evidence="4" type="ORF">D3H65_16650</name>
</gene>
<dbReference type="InterPro" id="IPR012373">
    <property type="entry name" value="Ferrdict_sens_TM"/>
</dbReference>
<reference evidence="4 5" key="1">
    <citation type="submission" date="2018-09" db="EMBL/GenBank/DDBJ databases">
        <title>Genome sequencing of strain 6GH32-13.</title>
        <authorList>
            <person name="Weon H.-Y."/>
            <person name="Heo J."/>
            <person name="Kwon S.-W."/>
        </authorList>
    </citation>
    <scope>NUCLEOTIDE SEQUENCE [LARGE SCALE GENOMIC DNA]</scope>
    <source>
        <strain evidence="4 5">5GH32-13</strain>
    </source>
</reference>
<feature type="domain" description="FecR protein" evidence="2">
    <location>
        <begin position="182"/>
        <end position="277"/>
    </location>
</feature>
<keyword evidence="1" id="KW-0812">Transmembrane</keyword>
<organism evidence="4 5">
    <name type="scientific">Paraflavitalea soli</name>
    <dbReference type="NCBI Taxonomy" id="2315862"/>
    <lineage>
        <taxon>Bacteria</taxon>
        <taxon>Pseudomonadati</taxon>
        <taxon>Bacteroidota</taxon>
        <taxon>Chitinophagia</taxon>
        <taxon>Chitinophagales</taxon>
        <taxon>Chitinophagaceae</taxon>
        <taxon>Paraflavitalea</taxon>
    </lineage>
</organism>
<dbReference type="InterPro" id="IPR032508">
    <property type="entry name" value="FecR_C"/>
</dbReference>
<dbReference type="Pfam" id="PF16344">
    <property type="entry name" value="FecR_C"/>
    <property type="match status" value="1"/>
</dbReference>
<dbReference type="PANTHER" id="PTHR30273:SF2">
    <property type="entry name" value="PROTEIN FECR"/>
    <property type="match status" value="1"/>
</dbReference>
<dbReference type="Proteomes" id="UP000263900">
    <property type="component" value="Chromosome"/>
</dbReference>
<dbReference type="InterPro" id="IPR006860">
    <property type="entry name" value="FecR"/>
</dbReference>
<keyword evidence="1" id="KW-1133">Transmembrane helix</keyword>
<dbReference type="AlphaFoldDB" id="A0A3B7MP02"/>
<dbReference type="Gene3D" id="3.55.50.30">
    <property type="match status" value="1"/>
</dbReference>
<feature type="domain" description="Protein FecR C-terminal" evidence="3">
    <location>
        <begin position="319"/>
        <end position="374"/>
    </location>
</feature>
<name>A0A3B7MP02_9BACT</name>
<sequence>MSERDVNDPVYYQELVHKLASGTIKPAERQELEQWYNSHQDHPVEIPTSFAVSEADHEKRLLAKIRQQAGLDTTDAPVHSARIRTIYRWAAAAAVLVLIGTGIYFFNDRRHAGPMITQKSQADLPGTPVAKNVLTLPDGSQILLDEVKNGRIATLGHTTITRQENRIIYTTTDAGDDAGYHVISTARGSAYEVVLTDGSHIWLNAASSIGFPTAFSGSERIVDLSGQAWFDVQHADKVPFLVHSRTLTTTVLGTAFDIKDYPGESDRTVSVQRGKVKVQAGDKVVAMLTKGQQVKLQADMVQQQGIDTLAIAGWKKGDLIYDDVSLATVVADLQRVFNDSIVIKDTALAKTRIRSKFQKDAGIQQILDILSVTIDRPLAKKNGIFIIE</sequence>
<dbReference type="EMBL" id="CP032157">
    <property type="protein sequence ID" value="AXY75507.1"/>
    <property type="molecule type" value="Genomic_DNA"/>
</dbReference>
<dbReference type="RefSeq" id="WP_119051388.1">
    <property type="nucleotide sequence ID" value="NZ_CP032157.1"/>
</dbReference>
<protein>
    <submittedName>
        <fullName evidence="4">DUF4974 domain-containing protein</fullName>
    </submittedName>
</protein>
<dbReference type="PANTHER" id="PTHR30273">
    <property type="entry name" value="PERIPLASMIC SIGNAL SENSOR AND SIGMA FACTOR ACTIVATOR FECR-RELATED"/>
    <property type="match status" value="1"/>
</dbReference>
<dbReference type="Gene3D" id="2.60.120.1440">
    <property type="match status" value="1"/>
</dbReference>
<evidence type="ECO:0000256" key="1">
    <source>
        <dbReference type="SAM" id="Phobius"/>
    </source>
</evidence>
<keyword evidence="5" id="KW-1185">Reference proteome</keyword>
<accession>A0A3B7MP02</accession>